<proteinExistence type="predicted"/>
<keyword evidence="2" id="KW-1185">Reference proteome</keyword>
<dbReference type="BioCyc" id="PHAL326442:PSHA_RS15325-MONOMER"/>
<dbReference type="EMBL" id="CR954247">
    <property type="protein sequence ID" value="CAI89144.1"/>
    <property type="molecule type" value="Genomic_DNA"/>
</dbReference>
<dbReference type="InterPro" id="IPR038472">
    <property type="entry name" value="DndE_sf"/>
</dbReference>
<dbReference type="InterPro" id="IPR014969">
    <property type="entry name" value="DNA_S_DndE"/>
</dbReference>
<gene>
    <name evidence="1" type="ordered locus">PSHAb0095</name>
</gene>
<evidence type="ECO:0000313" key="2">
    <source>
        <dbReference type="Proteomes" id="UP000006843"/>
    </source>
</evidence>
<accession>Q3ICW0</accession>
<dbReference type="PATRIC" id="fig|326442.8.peg.3007"/>
<evidence type="ECO:0000313" key="1">
    <source>
        <dbReference type="EMBL" id="CAI89144.1"/>
    </source>
</evidence>
<dbReference type="eggNOG" id="ENOG50307RI">
    <property type="taxonomic scope" value="Bacteria"/>
</dbReference>
<dbReference type="HOGENOM" id="CLU_162722_0_0_6"/>
<dbReference type="AlphaFoldDB" id="Q3ICW0"/>
<dbReference type="Gene3D" id="1.10.1220.160">
    <property type="entry name" value="DNA sulphur modification protein DndE"/>
    <property type="match status" value="1"/>
</dbReference>
<dbReference type="Pfam" id="PF08870">
    <property type="entry name" value="DndE"/>
    <property type="match status" value="1"/>
</dbReference>
<name>Q3ICW0_PSET1</name>
<reference evidence="1 2" key="1">
    <citation type="journal article" date="2005" name="Genome Res.">
        <title>Coping with cold: the genome of the versatile marine Antarctica bacterium Pseudoalteromonas haloplanktis TAC125.</title>
        <authorList>
            <person name="Medigue C."/>
            <person name="Krin E."/>
            <person name="Pascal G."/>
            <person name="Barbe V."/>
            <person name="Bernsel A."/>
            <person name="Bertin P."/>
            <person name="Cheung F."/>
            <person name="Cruveiller S."/>
            <person name="Damico S."/>
            <person name="Duilio A."/>
            <person name="Fang G."/>
            <person name="Feller G."/>
            <person name="Mangenot S."/>
            <person name="Marino G."/>
            <person name="Nilsson J."/>
            <person name="Parilli E."/>
            <person name="Rocha E."/>
            <person name="Rouy Z."/>
            <person name="Sekowska A."/>
            <person name="Tutino M.L."/>
            <person name="Vallenet D."/>
            <person name="von Heijne G."/>
            <person name="Danchin A."/>
        </authorList>
    </citation>
    <scope>NUCLEOTIDE SEQUENCE [LARGE SCALE GENOMIC DNA]</scope>
    <source>
        <strain evidence="2">TAC 125</strain>
    </source>
</reference>
<organism evidence="1 2">
    <name type="scientific">Pseudoalteromonas translucida (strain TAC 125)</name>
    <dbReference type="NCBI Taxonomy" id="326442"/>
    <lineage>
        <taxon>Bacteria</taxon>
        <taxon>Pseudomonadati</taxon>
        <taxon>Pseudomonadota</taxon>
        <taxon>Gammaproteobacteria</taxon>
        <taxon>Alteromonadales</taxon>
        <taxon>Pseudoalteromonadaceae</taxon>
        <taxon>Pseudoalteromonas</taxon>
    </lineage>
</organism>
<dbReference type="STRING" id="326442.PSHAb0095"/>
<protein>
    <recommendedName>
        <fullName evidence="3">DNA sulfur modification protein DndE</fullName>
    </recommendedName>
</protein>
<dbReference type="REBASE" id="438344">
    <property type="entry name" value="M.PhaTDndEP"/>
</dbReference>
<dbReference type="KEGG" id="pha:PSHAb0095"/>
<dbReference type="NCBIfam" id="TIGR03184">
    <property type="entry name" value="DNA_S_dndE"/>
    <property type="match status" value="1"/>
</dbReference>
<evidence type="ECO:0008006" key="3">
    <source>
        <dbReference type="Google" id="ProtNLM"/>
    </source>
</evidence>
<dbReference type="Proteomes" id="UP000006843">
    <property type="component" value="Chromosome II"/>
</dbReference>
<sequence length="123" mass="13997">MNTTLQTIDSIKLSEKQKQQLVRLKSKTGIENWNVLCRWALCMSLAEDSIPPVEEIPSDSNVEMSWKVFAGEYADVYLAVLREAYQKQSAHLEGVHFGDFLKLHLNRGISFSLSFPSYKCKGL</sequence>